<organism evidence="1">
    <name type="scientific">Rhizophora mucronata</name>
    <name type="common">Asiatic mangrove</name>
    <dbReference type="NCBI Taxonomy" id="61149"/>
    <lineage>
        <taxon>Eukaryota</taxon>
        <taxon>Viridiplantae</taxon>
        <taxon>Streptophyta</taxon>
        <taxon>Embryophyta</taxon>
        <taxon>Tracheophyta</taxon>
        <taxon>Spermatophyta</taxon>
        <taxon>Magnoliopsida</taxon>
        <taxon>eudicotyledons</taxon>
        <taxon>Gunneridae</taxon>
        <taxon>Pentapetalae</taxon>
        <taxon>rosids</taxon>
        <taxon>fabids</taxon>
        <taxon>Malpighiales</taxon>
        <taxon>Rhizophoraceae</taxon>
        <taxon>Rhizophora</taxon>
    </lineage>
</organism>
<accession>A0A2P2N741</accession>
<dbReference type="EMBL" id="GGEC01057798">
    <property type="protein sequence ID" value="MBX38282.1"/>
    <property type="molecule type" value="Transcribed_RNA"/>
</dbReference>
<evidence type="ECO:0000313" key="1">
    <source>
        <dbReference type="EMBL" id="MBX38282.1"/>
    </source>
</evidence>
<protein>
    <submittedName>
        <fullName evidence="1">Uncharacterized protein</fullName>
    </submittedName>
</protein>
<sequence>MLWTEYVAFIQNSFIQLMKRDELLLALQHQWVLLMRSATY</sequence>
<proteinExistence type="predicted"/>
<name>A0A2P2N741_RHIMU</name>
<dbReference type="AlphaFoldDB" id="A0A2P2N741"/>
<reference evidence="1" key="1">
    <citation type="submission" date="2018-02" db="EMBL/GenBank/DDBJ databases">
        <title>Rhizophora mucronata_Transcriptome.</title>
        <authorList>
            <person name="Meera S.P."/>
            <person name="Sreeshan A."/>
            <person name="Augustine A."/>
        </authorList>
    </citation>
    <scope>NUCLEOTIDE SEQUENCE</scope>
    <source>
        <tissue evidence="1">Leaf</tissue>
    </source>
</reference>